<organism evidence="4">
    <name type="scientific">uncultured Dysgonomonas sp</name>
    <dbReference type="NCBI Taxonomy" id="206096"/>
    <lineage>
        <taxon>Bacteria</taxon>
        <taxon>Pseudomonadati</taxon>
        <taxon>Bacteroidota</taxon>
        <taxon>Bacteroidia</taxon>
        <taxon>Bacteroidales</taxon>
        <taxon>Dysgonomonadaceae</taxon>
        <taxon>Dysgonomonas</taxon>
        <taxon>environmental samples</taxon>
    </lineage>
</organism>
<reference evidence="4" key="1">
    <citation type="submission" date="2016-04" db="EMBL/GenBank/DDBJ databases">
        <authorList>
            <person name="Evans L.H."/>
            <person name="Alamgir A."/>
            <person name="Owens N."/>
            <person name="Weber N.D."/>
            <person name="Virtaneva K."/>
            <person name="Barbian K."/>
            <person name="Babar A."/>
            <person name="Rosenke K."/>
        </authorList>
    </citation>
    <scope>NUCLEOTIDE SEQUENCE</scope>
    <source>
        <strain evidence="4">86-2</strain>
    </source>
</reference>
<accession>A0A212K578</accession>
<dbReference type="AlphaFoldDB" id="A0A212K578"/>
<dbReference type="InterPro" id="IPR018756">
    <property type="entry name" value="DUF2314"/>
</dbReference>
<dbReference type="InterPro" id="IPR053886">
    <property type="entry name" value="DUF4026_middle"/>
</dbReference>
<sequence>MDNSEKYNLLAEGETGLASAMGIYPRSKDFKFDAAQIEKSLAQNSDFNLKSFNKVEVDIEYSIMSFHAEIEYKEAIFNVDLYISDTKNINLNDYGFANAIDEESLQVAMEQEYFLETSLYFELNPLDSFHLQLKIMNAIAPDASLVLDFMSYRLLSAKWLSITAKSPVPPSPDYLYTLHCVYDEDGENGNRRYWFHTHGLHRCGSVELEMLNFSQGAEQMNTLINMTVKKFLTDPAKEKERFTIGYDGMGINLCWLRWEEALKDLPQNILGGAGDRDEVDNVHAEPSGILFAVEDGNMISPEIYTSTLAENPIYYITTEETNRMSALAKERFGVFANVFSKEHKQPEKKSFLKSLFNSKKEEDEAGWTFLVKLGLIVDNSDSETDKEHLWYEVISIAGNQIEGKLLNQPYWIAGLNEGDIKTYPLDLLTDWVIYSPDNTYTPDSIYLLID</sequence>
<evidence type="ECO:0000313" key="4">
    <source>
        <dbReference type="EMBL" id="SBW06802.1"/>
    </source>
</evidence>
<feature type="domain" description="DUF2314" evidence="1">
    <location>
        <begin position="349"/>
        <end position="440"/>
    </location>
</feature>
<dbReference type="Pfam" id="PF10077">
    <property type="entry name" value="DUF2314"/>
    <property type="match status" value="1"/>
</dbReference>
<dbReference type="RefSeq" id="WP_296951363.1">
    <property type="nucleotide sequence ID" value="NZ_LT599021.1"/>
</dbReference>
<evidence type="ECO:0000259" key="1">
    <source>
        <dbReference type="Pfam" id="PF10077"/>
    </source>
</evidence>
<evidence type="ECO:0000259" key="2">
    <source>
        <dbReference type="Pfam" id="PF13218"/>
    </source>
</evidence>
<evidence type="ECO:0000259" key="3">
    <source>
        <dbReference type="Pfam" id="PF22789"/>
    </source>
</evidence>
<dbReference type="InterPro" id="IPR025102">
    <property type="entry name" value="DUF4026_N"/>
</dbReference>
<dbReference type="Pfam" id="PF22789">
    <property type="entry name" value="DUF4026_C"/>
    <property type="match status" value="1"/>
</dbReference>
<protein>
    <submittedName>
        <fullName evidence="4">Uncharacterized protein</fullName>
    </submittedName>
</protein>
<name>A0A212K578_9BACT</name>
<feature type="domain" description="DUF4026" evidence="3">
    <location>
        <begin position="178"/>
        <end position="291"/>
    </location>
</feature>
<dbReference type="Pfam" id="PF13218">
    <property type="entry name" value="DUF4026_N"/>
    <property type="match status" value="1"/>
</dbReference>
<dbReference type="EMBL" id="FLUL01000001">
    <property type="protein sequence ID" value="SBW06802.1"/>
    <property type="molecule type" value="Genomic_DNA"/>
</dbReference>
<gene>
    <name evidence="4" type="ORF">KL86DYS2_13041</name>
</gene>
<proteinExistence type="predicted"/>
<feature type="domain" description="DUF4026" evidence="2">
    <location>
        <begin position="19"/>
        <end position="170"/>
    </location>
</feature>